<comment type="similarity">
    <text evidence="1 7 8">Belongs to the ferrochelatase family.</text>
</comment>
<proteinExistence type="inferred from homology"/>
<dbReference type="UniPathway" id="UPA00252">
    <property type="reaction ID" value="UER00325"/>
</dbReference>
<organism evidence="9 10">
    <name type="scientific">Nitrospirillum viridazoti CBAmc</name>
    <dbReference type="NCBI Taxonomy" id="1441467"/>
    <lineage>
        <taxon>Bacteria</taxon>
        <taxon>Pseudomonadati</taxon>
        <taxon>Pseudomonadota</taxon>
        <taxon>Alphaproteobacteria</taxon>
        <taxon>Rhodospirillales</taxon>
        <taxon>Azospirillaceae</taxon>
        <taxon>Nitrospirillum</taxon>
        <taxon>Nitrospirillum viridazoti</taxon>
    </lineage>
</organism>
<keyword evidence="7 8" id="KW-0963">Cytoplasm</keyword>
<comment type="subcellular location">
    <subcellularLocation>
        <location evidence="7 8">Cytoplasm</location>
    </subcellularLocation>
</comment>
<keyword evidence="2 7" id="KW-0408">Iron</keyword>
<evidence type="ECO:0000256" key="7">
    <source>
        <dbReference type="HAMAP-Rule" id="MF_00323"/>
    </source>
</evidence>
<dbReference type="InterPro" id="IPR019772">
    <property type="entry name" value="Ferrochelatase_AS"/>
</dbReference>
<dbReference type="InterPro" id="IPR001015">
    <property type="entry name" value="Ferrochelatase"/>
</dbReference>
<keyword evidence="5 7" id="KW-0627">Porphyrin biosynthesis</keyword>
<comment type="function">
    <text evidence="7 8">Catalyzes the ferrous insertion into protoporphyrin IX.</text>
</comment>
<keyword evidence="7" id="KW-0479">Metal-binding</keyword>
<dbReference type="GO" id="GO:0005737">
    <property type="term" value="C:cytoplasm"/>
    <property type="evidence" value="ECO:0007669"/>
    <property type="project" value="UniProtKB-SubCell"/>
</dbReference>
<keyword evidence="3 7" id="KW-0350">Heme biosynthesis</keyword>
<evidence type="ECO:0000256" key="8">
    <source>
        <dbReference type="RuleBase" id="RU000607"/>
    </source>
</evidence>
<evidence type="ECO:0000256" key="2">
    <source>
        <dbReference type="ARBA" id="ARBA00023004"/>
    </source>
</evidence>
<reference evidence="9 10" key="1">
    <citation type="submission" date="2017-06" db="EMBL/GenBank/DDBJ databases">
        <title>Complete genome sequence of Nitrospirillum amazonense strain CBAmC, an endophytic nitrogen-fixing and plant growth-promoting bacterium, isolated from sugarcane.</title>
        <authorList>
            <person name="Schwab S."/>
            <person name="dos Santos Teixeira K.R."/>
            <person name="Simoes Araujo J.L."/>
            <person name="Soares Vidal M."/>
            <person name="Borges de Freitas H.R."/>
            <person name="Rivello Crivelaro A.L."/>
            <person name="Bueno de Camargo Nunes A."/>
            <person name="dos Santos C.M."/>
            <person name="Palmeira da Silva Rosa D."/>
            <person name="da Silva Padilha D."/>
            <person name="da Silva E."/>
            <person name="Araujo Terra L."/>
            <person name="Soares Mendes V."/>
            <person name="Farinelli L."/>
            <person name="Magalhaes Cruz L."/>
            <person name="Baldani J.I."/>
        </authorList>
    </citation>
    <scope>NUCLEOTIDE SEQUENCE [LARGE SCALE GENOMIC DNA]</scope>
    <source>
        <strain evidence="9 10">CBAmC</strain>
    </source>
</reference>
<dbReference type="PROSITE" id="PS00534">
    <property type="entry name" value="FERROCHELATASE"/>
    <property type="match status" value="1"/>
</dbReference>
<dbReference type="Pfam" id="PF00762">
    <property type="entry name" value="Ferrochelatase"/>
    <property type="match status" value="1"/>
</dbReference>
<dbReference type="Gene3D" id="3.40.50.1400">
    <property type="match status" value="2"/>
</dbReference>
<comment type="catalytic activity">
    <reaction evidence="6">
        <text>Fe-coproporphyrin III + 2 H(+) = coproporphyrin III + Fe(2+)</text>
        <dbReference type="Rhea" id="RHEA:49572"/>
        <dbReference type="ChEBI" id="CHEBI:15378"/>
        <dbReference type="ChEBI" id="CHEBI:29033"/>
        <dbReference type="ChEBI" id="CHEBI:68438"/>
        <dbReference type="ChEBI" id="CHEBI:131725"/>
        <dbReference type="EC" id="4.99.1.9"/>
    </reaction>
    <physiologicalReaction direction="right-to-left" evidence="6">
        <dbReference type="Rhea" id="RHEA:49574"/>
    </physiologicalReaction>
</comment>
<feature type="binding site" evidence="7">
    <location>
        <position position="213"/>
    </location>
    <ligand>
        <name>Fe(2+)</name>
        <dbReference type="ChEBI" id="CHEBI:29033"/>
    </ligand>
</feature>
<evidence type="ECO:0000256" key="4">
    <source>
        <dbReference type="ARBA" id="ARBA00023239"/>
    </source>
</evidence>
<name>A0A248JKY0_9PROT</name>
<dbReference type="PANTHER" id="PTHR11108">
    <property type="entry name" value="FERROCHELATASE"/>
    <property type="match status" value="1"/>
</dbReference>
<sequence length="369" mass="39973">MSPLPLPEIAPDTQAAPKAARARRIAVVLFNLGGPDRLEAVRPFLYNLFRDPAIIGLPAPFRQLVAHLISSRRDKVAQGIYQTLGGGSPLLPNTLAQARALEQQLWDAGTVRVFVSMRYWHPFSDAVAHDVKDWEPDEVVLLPLYPQFSTTTTASSLKDWQRAAKAAGLTAPSRSICCYPDEPGFVAAVAKLIRAGLEDAAPHGKPRVLFSAHGLPEKVVKGGDPYQFQCERTAQAVVKSLRIEKLDWVSCYQSRVGPMKWIGPSTDEEIRRAGQDRVPVVVVPIAFVSEHSETLVEIEHEYRHLAKAVGVPHFVRVPTVGVEPAFILGLAGLVRQALIRTSGGPVMCGTGLRLCPAGKAGCPQPASGA</sequence>
<keyword evidence="4 7" id="KW-0456">Lyase</keyword>
<comment type="pathway">
    <text evidence="7 8">Porphyrin-containing compound metabolism; protoheme biosynthesis; protoheme from protoporphyrin-IX: step 1/1.</text>
</comment>
<keyword evidence="10" id="KW-1185">Reference proteome</keyword>
<evidence type="ECO:0000256" key="1">
    <source>
        <dbReference type="ARBA" id="ARBA00007718"/>
    </source>
</evidence>
<dbReference type="SUPFAM" id="SSF53800">
    <property type="entry name" value="Chelatase"/>
    <property type="match status" value="1"/>
</dbReference>
<dbReference type="InterPro" id="IPR033659">
    <property type="entry name" value="Ferrochelatase_N"/>
</dbReference>
<dbReference type="Proteomes" id="UP000197153">
    <property type="component" value="Chromosome 1"/>
</dbReference>
<dbReference type="KEGG" id="nao:Y958_00185"/>
<dbReference type="EC" id="4.98.1.1" evidence="7 8"/>
<evidence type="ECO:0000256" key="6">
    <source>
        <dbReference type="ARBA" id="ARBA00024536"/>
    </source>
</evidence>
<dbReference type="AlphaFoldDB" id="A0A248JKY0"/>
<dbReference type="HAMAP" id="MF_00323">
    <property type="entry name" value="Ferrochelatase"/>
    <property type="match status" value="1"/>
</dbReference>
<feature type="binding site" evidence="7">
    <location>
        <position position="293"/>
    </location>
    <ligand>
        <name>Fe(2+)</name>
        <dbReference type="ChEBI" id="CHEBI:29033"/>
    </ligand>
</feature>
<dbReference type="GO" id="GO:0006783">
    <property type="term" value="P:heme biosynthetic process"/>
    <property type="evidence" value="ECO:0007669"/>
    <property type="project" value="UniProtKB-UniRule"/>
</dbReference>
<dbReference type="PANTHER" id="PTHR11108:SF1">
    <property type="entry name" value="FERROCHELATASE, MITOCHONDRIAL"/>
    <property type="match status" value="1"/>
</dbReference>
<evidence type="ECO:0000256" key="3">
    <source>
        <dbReference type="ARBA" id="ARBA00023133"/>
    </source>
</evidence>
<evidence type="ECO:0000313" key="9">
    <source>
        <dbReference type="EMBL" id="ASG19415.1"/>
    </source>
</evidence>
<protein>
    <recommendedName>
        <fullName evidence="7 8">Ferrochelatase</fullName>
        <ecNumber evidence="7 8">4.98.1.1</ecNumber>
    </recommendedName>
    <alternativeName>
        <fullName evidence="7">Heme synthase</fullName>
    </alternativeName>
    <alternativeName>
        <fullName evidence="7">Protoheme ferro-lyase</fullName>
    </alternativeName>
</protein>
<dbReference type="NCBIfam" id="TIGR00109">
    <property type="entry name" value="hemH"/>
    <property type="match status" value="1"/>
</dbReference>
<evidence type="ECO:0000256" key="5">
    <source>
        <dbReference type="ARBA" id="ARBA00023244"/>
    </source>
</evidence>
<dbReference type="InterPro" id="IPR033644">
    <property type="entry name" value="Ferrochelatase_C"/>
</dbReference>
<dbReference type="RefSeq" id="WP_088870427.1">
    <property type="nucleotide sequence ID" value="NZ_CP022110.1"/>
</dbReference>
<dbReference type="EMBL" id="CP022110">
    <property type="protein sequence ID" value="ASG19415.1"/>
    <property type="molecule type" value="Genomic_DNA"/>
</dbReference>
<dbReference type="GO" id="GO:0004325">
    <property type="term" value="F:ferrochelatase activity"/>
    <property type="evidence" value="ECO:0007669"/>
    <property type="project" value="UniProtKB-UniRule"/>
</dbReference>
<accession>A0A248JKY0</accession>
<evidence type="ECO:0000313" key="10">
    <source>
        <dbReference type="Proteomes" id="UP000197153"/>
    </source>
</evidence>
<dbReference type="GO" id="GO:0046872">
    <property type="term" value="F:metal ion binding"/>
    <property type="evidence" value="ECO:0007669"/>
    <property type="project" value="UniProtKB-KW"/>
</dbReference>
<gene>
    <name evidence="7" type="primary">hemH</name>
    <name evidence="9" type="ORF">Y958_00185</name>
</gene>
<dbReference type="CDD" id="cd00419">
    <property type="entry name" value="Ferrochelatase_C"/>
    <property type="match status" value="1"/>
</dbReference>
<dbReference type="CDD" id="cd03411">
    <property type="entry name" value="Ferrochelatase_N"/>
    <property type="match status" value="1"/>
</dbReference>
<comment type="catalytic activity">
    <reaction evidence="7 8">
        <text>heme b + 2 H(+) = protoporphyrin IX + Fe(2+)</text>
        <dbReference type="Rhea" id="RHEA:22584"/>
        <dbReference type="ChEBI" id="CHEBI:15378"/>
        <dbReference type="ChEBI" id="CHEBI:29033"/>
        <dbReference type="ChEBI" id="CHEBI:57306"/>
        <dbReference type="ChEBI" id="CHEBI:60344"/>
        <dbReference type="EC" id="4.98.1.1"/>
    </reaction>
</comment>